<dbReference type="InterPro" id="IPR050595">
    <property type="entry name" value="Bact_response_regulator"/>
</dbReference>
<dbReference type="SMART" id="SM00448">
    <property type="entry name" value="REC"/>
    <property type="match status" value="1"/>
</dbReference>
<evidence type="ECO:0000313" key="6">
    <source>
        <dbReference type="EMBL" id="WLF51606.1"/>
    </source>
</evidence>
<dbReference type="RefSeq" id="WP_269592943.1">
    <property type="nucleotide sequence ID" value="NZ_CP130956.1"/>
</dbReference>
<evidence type="ECO:0000313" key="9">
    <source>
        <dbReference type="Proteomes" id="UP001231166"/>
    </source>
</evidence>
<evidence type="ECO:0000259" key="4">
    <source>
        <dbReference type="PROSITE" id="PS50110"/>
    </source>
</evidence>
<dbReference type="PANTHER" id="PTHR44591">
    <property type="entry name" value="STRESS RESPONSE REGULATOR PROTEIN 1"/>
    <property type="match status" value="1"/>
</dbReference>
<dbReference type="AlphaFoldDB" id="A0AAX3YQP7"/>
<dbReference type="Proteomes" id="UP001231166">
    <property type="component" value="Plasmid pRho-VOC14-L"/>
</dbReference>
<keyword evidence="6" id="KW-0614">Plasmid</keyword>
<sequence length="138" mass="14738">MIIDPDHRVRSALRRLLEASHSNASIVEAGNAATALAEARARSFDLILVDTLLPDLYGSCQLIRHISDQPTTAVIALGVRQEDAANAVSAGARVFIRKTASSEQLLSAVRAASTPRFETSPPSDSSGDPHGNEDWSTF</sequence>
<evidence type="ECO:0000256" key="3">
    <source>
        <dbReference type="SAM" id="MobiDB-lite"/>
    </source>
</evidence>
<dbReference type="SUPFAM" id="SSF52172">
    <property type="entry name" value="CheY-like"/>
    <property type="match status" value="1"/>
</dbReference>
<dbReference type="InterPro" id="IPR001789">
    <property type="entry name" value="Sig_transdc_resp-reg_receiver"/>
</dbReference>
<evidence type="ECO:0000313" key="5">
    <source>
        <dbReference type="EMBL" id="MCZ4590285.1"/>
    </source>
</evidence>
<dbReference type="Gene3D" id="3.40.50.2300">
    <property type="match status" value="1"/>
</dbReference>
<evidence type="ECO:0000256" key="1">
    <source>
        <dbReference type="ARBA" id="ARBA00022553"/>
    </source>
</evidence>
<keyword evidence="8" id="KW-1185">Reference proteome</keyword>
<evidence type="ECO:0000313" key="7">
    <source>
        <dbReference type="EMBL" id="WLF52597.1"/>
    </source>
</evidence>
<keyword evidence="1 2" id="KW-0597">Phosphoprotein</keyword>
<dbReference type="InterPro" id="IPR011006">
    <property type="entry name" value="CheY-like_superfamily"/>
</dbReference>
<dbReference type="EMBL" id="CP130956">
    <property type="protein sequence ID" value="WLF51606.1"/>
    <property type="molecule type" value="Genomic_DNA"/>
</dbReference>
<reference evidence="5" key="1">
    <citation type="submission" date="2022-12" db="EMBL/GenBank/DDBJ databases">
        <authorList>
            <person name="Krivoruchko A.V."/>
            <person name="Elkin A."/>
        </authorList>
    </citation>
    <scope>NUCLEOTIDE SEQUENCE</scope>
    <source>
        <strain evidence="5">IEGM 249</strain>
    </source>
</reference>
<dbReference type="PROSITE" id="PS50110">
    <property type="entry name" value="RESPONSE_REGULATORY"/>
    <property type="match status" value="1"/>
</dbReference>
<proteinExistence type="predicted"/>
<feature type="compositionally biased region" description="Low complexity" evidence="3">
    <location>
        <begin position="120"/>
        <end position="129"/>
    </location>
</feature>
<feature type="modified residue" description="4-aspartylphosphate" evidence="2">
    <location>
        <position position="50"/>
    </location>
</feature>
<organism evidence="6 9">
    <name type="scientific">Rhodococcus opacus</name>
    <name type="common">Nocardia opaca</name>
    <dbReference type="NCBI Taxonomy" id="37919"/>
    <lineage>
        <taxon>Bacteria</taxon>
        <taxon>Bacillati</taxon>
        <taxon>Actinomycetota</taxon>
        <taxon>Actinomycetes</taxon>
        <taxon>Mycobacteriales</taxon>
        <taxon>Nocardiaceae</taxon>
        <taxon>Rhodococcus</taxon>
    </lineage>
</organism>
<protein>
    <submittedName>
        <fullName evidence="6">Response regulator</fullName>
    </submittedName>
</protein>
<dbReference type="Pfam" id="PF00072">
    <property type="entry name" value="Response_reg"/>
    <property type="match status" value="1"/>
</dbReference>
<dbReference type="PANTHER" id="PTHR44591:SF3">
    <property type="entry name" value="RESPONSE REGULATORY DOMAIN-CONTAINING PROTEIN"/>
    <property type="match status" value="1"/>
</dbReference>
<geneLocation type="plasmid" evidence="6 9">
    <name>pRho-VOC14-L</name>
</geneLocation>
<dbReference type="GO" id="GO:0000160">
    <property type="term" value="P:phosphorelay signal transduction system"/>
    <property type="evidence" value="ECO:0007669"/>
    <property type="project" value="InterPro"/>
</dbReference>
<gene>
    <name evidence="5" type="ORF">O4328_42865</name>
    <name evidence="6" type="ORF">Q5707_39500</name>
    <name evidence="7" type="ORF">Q5707_45495</name>
</gene>
<name>A0AAX3YQP7_RHOOP</name>
<dbReference type="EMBL" id="CP130956">
    <property type="protein sequence ID" value="WLF52597.1"/>
    <property type="molecule type" value="Genomic_DNA"/>
</dbReference>
<dbReference type="Proteomes" id="UP001066327">
    <property type="component" value="Unassembled WGS sequence"/>
</dbReference>
<dbReference type="EMBL" id="JAPWIS010000045">
    <property type="protein sequence ID" value="MCZ4590285.1"/>
    <property type="molecule type" value="Genomic_DNA"/>
</dbReference>
<feature type="domain" description="Response regulatory" evidence="4">
    <location>
        <begin position="1"/>
        <end position="113"/>
    </location>
</feature>
<evidence type="ECO:0000313" key="8">
    <source>
        <dbReference type="Proteomes" id="UP001066327"/>
    </source>
</evidence>
<evidence type="ECO:0000256" key="2">
    <source>
        <dbReference type="PROSITE-ProRule" id="PRU00169"/>
    </source>
</evidence>
<feature type="region of interest" description="Disordered" evidence="3">
    <location>
        <begin position="111"/>
        <end position="138"/>
    </location>
</feature>
<accession>A0AAX3YQP7</accession>
<reference evidence="6" key="2">
    <citation type="submission" date="2023-07" db="EMBL/GenBank/DDBJ databases">
        <title>Genomic analysis of Rhodococcus opacus VOC-14 with glycol ethers degradation activity.</title>
        <authorList>
            <person name="Narkevich D.A."/>
            <person name="Hlushen A.M."/>
            <person name="Akhremchuk A.E."/>
            <person name="Sikolenko M.A."/>
            <person name="Valentovich L.N."/>
        </authorList>
    </citation>
    <scope>NUCLEOTIDE SEQUENCE</scope>
    <source>
        <strain evidence="6">VOC-14</strain>
        <plasmid evidence="6">pRho-VOC14-L</plasmid>
    </source>
</reference>